<proteinExistence type="predicted"/>
<dbReference type="EMBL" id="KZ824941">
    <property type="protein sequence ID" value="RAH72930.1"/>
    <property type="molecule type" value="Genomic_DNA"/>
</dbReference>
<accession>A0ACD1HH91</accession>
<protein>
    <submittedName>
        <fullName evidence="1">Uncharacterized protein</fullName>
    </submittedName>
</protein>
<evidence type="ECO:0000313" key="1">
    <source>
        <dbReference type="EMBL" id="RAH72930.1"/>
    </source>
</evidence>
<dbReference type="Proteomes" id="UP000249661">
    <property type="component" value="Unassembled WGS sequence"/>
</dbReference>
<evidence type="ECO:0000313" key="2">
    <source>
        <dbReference type="Proteomes" id="UP000249661"/>
    </source>
</evidence>
<keyword evidence="2" id="KW-1185">Reference proteome</keyword>
<organism evidence="1 2">
    <name type="scientific">Aspergillus aculeatinus CBS 121060</name>
    <dbReference type="NCBI Taxonomy" id="1448322"/>
    <lineage>
        <taxon>Eukaryota</taxon>
        <taxon>Fungi</taxon>
        <taxon>Dikarya</taxon>
        <taxon>Ascomycota</taxon>
        <taxon>Pezizomycotina</taxon>
        <taxon>Eurotiomycetes</taxon>
        <taxon>Eurotiomycetidae</taxon>
        <taxon>Eurotiales</taxon>
        <taxon>Aspergillaceae</taxon>
        <taxon>Aspergillus</taxon>
        <taxon>Aspergillus subgen. Circumdati</taxon>
    </lineage>
</organism>
<sequence length="735" mass="82508">MTDEVAPQLFILALDFGADYEHWSRSAKVKCHHNGSPPCRACTLHRGRECVLTKPKHASNRVRVSARPREDSGARIPDNLGVDPSRADLLSDTHEASRRHLSQRHPPSLLGFQQYRMPEDSAPESHCNEASRGQTPLTGLSKEIVERAFHTFIRQFPEFNFFHQPSFVLDLDQHRIPDLLLCAILAVTARFLPEVLRQHGGAARASKTFADYVRQHIMQYSAQTMDLYSCQALVMLCLYDWGEGEGSRAWIYNGMASRIAHGVHAANQTLSEKDVSAAQKFRLEEARRTVWACYLVDAMIGCGKCHASSHSMSVSEVPLPLGEDDFAFEGRPVVARELFLDIWDPEEEDYRFQAFSIDRLGCDSSLLLIIQGFSIWHRISAWVSAGGRKRDSLASKEPPWKSSSFAARSLAALNDWRGSQHPQLVYSGAGVNFCVYISRGEGERFAILNLIYYLSVIFLHREYLPFALPIVNRAATDPGGPALPSEDAPDGWWERCYQTTSAAAANIITIMQELEQRCIEFQTPFTCFCVFSAATWILCTTQDATQGTRIEKAPDGKSLSDQLVWAYGWLGRACKVWGLATGWYRTLLTLCQLYRQLSLDLGHEMCPPDEVVLSLEENMQRLAGLETMEREGDIPTANILLLLQRQQREHSQRPSGPRSTTYTNEPRSAATAQEAQDNSTDPIMSVDPVSHAEVQMAPLLTSPFLLDQDLFSSVLHDTSGNWFQSFVNYHQFPGG</sequence>
<name>A0ACD1HH91_9EURO</name>
<reference evidence="1" key="1">
    <citation type="submission" date="2018-02" db="EMBL/GenBank/DDBJ databases">
        <title>The genomes of Aspergillus section Nigri reveals drivers in fungal speciation.</title>
        <authorList>
            <consortium name="DOE Joint Genome Institute"/>
            <person name="Vesth T.C."/>
            <person name="Nybo J."/>
            <person name="Theobald S."/>
            <person name="Brandl J."/>
            <person name="Frisvad J.C."/>
            <person name="Nielsen K.F."/>
            <person name="Lyhne E.K."/>
            <person name="Kogle M.E."/>
            <person name="Kuo A."/>
            <person name="Riley R."/>
            <person name="Clum A."/>
            <person name="Nolan M."/>
            <person name="Lipzen A."/>
            <person name="Salamov A."/>
            <person name="Henrissat B."/>
            <person name="Wiebenga A."/>
            <person name="De vries R.P."/>
            <person name="Grigoriev I.V."/>
            <person name="Mortensen U.H."/>
            <person name="Andersen M.R."/>
            <person name="Baker S.E."/>
        </authorList>
    </citation>
    <scope>NUCLEOTIDE SEQUENCE</scope>
    <source>
        <strain evidence="1">CBS 121060</strain>
    </source>
</reference>
<gene>
    <name evidence="1" type="ORF">BO66DRAFT_250914</name>
</gene>